<protein>
    <submittedName>
        <fullName evidence="2">Uncharacterized protein</fullName>
    </submittedName>
</protein>
<evidence type="ECO:0000313" key="2">
    <source>
        <dbReference type="WBParaSite" id="nRc.2.0.1.t42979-RA"/>
    </source>
</evidence>
<accession>A0A915KXT0</accession>
<name>A0A915KXT0_ROMCU</name>
<evidence type="ECO:0000313" key="1">
    <source>
        <dbReference type="Proteomes" id="UP000887565"/>
    </source>
</evidence>
<reference evidence="2" key="1">
    <citation type="submission" date="2022-11" db="UniProtKB">
        <authorList>
            <consortium name="WormBaseParasite"/>
        </authorList>
    </citation>
    <scope>IDENTIFICATION</scope>
</reference>
<dbReference type="AlphaFoldDB" id="A0A915KXT0"/>
<dbReference type="WBParaSite" id="nRc.2.0.1.t42979-RA">
    <property type="protein sequence ID" value="nRc.2.0.1.t42979-RA"/>
    <property type="gene ID" value="nRc.2.0.1.g42979"/>
</dbReference>
<dbReference type="Proteomes" id="UP000887565">
    <property type="component" value="Unplaced"/>
</dbReference>
<organism evidence="1 2">
    <name type="scientific">Romanomermis culicivorax</name>
    <name type="common">Nematode worm</name>
    <dbReference type="NCBI Taxonomy" id="13658"/>
    <lineage>
        <taxon>Eukaryota</taxon>
        <taxon>Metazoa</taxon>
        <taxon>Ecdysozoa</taxon>
        <taxon>Nematoda</taxon>
        <taxon>Enoplea</taxon>
        <taxon>Dorylaimia</taxon>
        <taxon>Mermithida</taxon>
        <taxon>Mermithoidea</taxon>
        <taxon>Mermithidae</taxon>
        <taxon>Romanomermis</taxon>
    </lineage>
</organism>
<sequence length="86" mass="9855">MYNRWAVQMQGNNISYYTAPTECNPAQGRDVPLSSGFYLLLLIDSKPLKDEGYSKDGDPDKIQDVQIPDWVNITKYILENLKTENI</sequence>
<proteinExistence type="predicted"/>
<keyword evidence="1" id="KW-1185">Reference proteome</keyword>